<evidence type="ECO:0000259" key="13">
    <source>
        <dbReference type="PROSITE" id="PS50885"/>
    </source>
</evidence>
<dbReference type="PANTHER" id="PTHR45436">
    <property type="entry name" value="SENSOR HISTIDINE KINASE YKOH"/>
    <property type="match status" value="1"/>
</dbReference>
<dbReference type="PROSITE" id="PS50885">
    <property type="entry name" value="HAMP"/>
    <property type="match status" value="1"/>
</dbReference>
<keyword evidence="6 11" id="KW-0812">Transmembrane</keyword>
<evidence type="ECO:0000256" key="7">
    <source>
        <dbReference type="ARBA" id="ARBA00022777"/>
    </source>
</evidence>
<sequence length="1496" mass="155656">MLRRLSVRGKILATLAVPIIVLIAAAAIVAVQSVTSALDGRQYEKLARTTPVHDELMAAIQNEYSLTLDKISGGKVDAEDLSTARAATDKARTEYLSEAEGIDFSRFPVAVRNAWNVSKAGLEDLDRTKIDAYIADQKNVDPTPIVVTTFTKTIASQEDLYQTVTDAVSDRSVAQYFALYADTFDLRSAFANEERDGSQVVADRATITGDDAVARNAATAVQGVETLKDAVRSSLTDLGITDLTLPEMASDQEAARDRILASRPEAITTQQAEVWASATADYDAKLAEFQVQVRDRLISHVGEMASAARTQAVLTLVIAVAAVLVSLIIALLIARRIVQPLERLTSAAQDVRDKLPTLVEQVAVPGETPDLVIQPIPVESQDEIGQLATAFNDVNSTTIEVAQEQAALRGSIAEMFVNVARRDHALLNRQLSFLDELERTEEDPSVLSNLFRLDHLATRMRRNSESLLVLAGIDSGRRVREPMALSDVVRTASSEIEAYDRVSLTLLQDPEMLGHFALYAAHLIAELLENATMFSDPTQQVEVTTNADENFVSVAIRDFGLGMTADELEEARTKVQSVSAADAVGAQRLGLFVVGRLAEKLGAVVNFENAPNGGTLAVVAFPRGLFVAEHEAPGQSELPETVAPVQRSAADIAASDEWVPPVPVEEVDLAALTDGETATGMPRRRTGGAGEEAVAETPATDAVEDEEDYIVLPDLVAPDVAVSADPEHWQPDQPAEFEVGSLPTRHAKLPTRAGAADEPGAADDAVDAPAPITDVAQRGSMFSKFRSAAAPVADVPASAAESADALGAAGTEPAVGPGQDLPAAPAGQPAAPVRGGLFSGFRPTTAAPVNPGAARESVADSPDGTVEGEPGAWTPPVFADVDAAAVVAGEPEVVEGEPGAWTPPVFADVDAAAVVAGEPEVVEGEPGAWTPPVFADVDAAAVVAGEPEVVEGEPGAWTPPVFESAAVATEVGTEAPAEADEAAVSVDTGELILPRHAAPEDLERMMREYGSPEALSAAITGPLPIVADPGLYSTDAPVAEGADGTAFDADQGAEPEAGEQWAPTFAAEPDAGEQWAPTFAAEPDAGEQWAPTFAAEPEAGEQWAPTFAAEPEAGEQWAPTFAAEPEAAPDAAAAGSAIPGLVEDDEFVDDTVLSNSIEPGLAGADSAEHGLSPAAGGDEPGLEPVADEAAGDGAPGDVSGQPGAHADATLTTPAWVPAATEPLQEAPSFSAVVGADAPTPARADTKEKKQGFFGKLFGKKAKKAESTAPKAPAVESWTAPAAPATVAASPEPATYAPATPAPVTPEPAASEQSWVAPPLGLNAPAGTEGALPDEPAAWVPAVAPMAPETAAVDEAIDETGFKASYITPPAPVEKHGWSPDAIDYNAPDTPRSMSPELAAMLASRADLQDQALAELSQLSSYRPQQEVKGGAGLVKRKKTEVPDTAEGDEDPTKQKITRDAAELRSRLSAFHSGTSRGREAVVKPAVNSDPSAEGDS</sequence>
<dbReference type="Pfam" id="PF00672">
    <property type="entry name" value="HAMP"/>
    <property type="match status" value="1"/>
</dbReference>
<feature type="region of interest" description="Disordered" evidence="10">
    <location>
        <begin position="1034"/>
        <end position="1058"/>
    </location>
</feature>
<dbReference type="InterPro" id="IPR003660">
    <property type="entry name" value="HAMP_dom"/>
</dbReference>
<feature type="region of interest" description="Disordered" evidence="10">
    <location>
        <begin position="809"/>
        <end position="872"/>
    </location>
</feature>
<keyword evidence="5" id="KW-0808">Transferase</keyword>
<feature type="transmembrane region" description="Helical" evidence="11">
    <location>
        <begin position="312"/>
        <end position="334"/>
    </location>
</feature>
<dbReference type="RefSeq" id="WP_142111868.1">
    <property type="nucleotide sequence ID" value="NZ_VFNV01000001.1"/>
</dbReference>
<keyword evidence="4" id="KW-0597">Phosphoprotein</keyword>
<keyword evidence="7 14" id="KW-0418">Kinase</keyword>
<evidence type="ECO:0000256" key="9">
    <source>
        <dbReference type="ARBA" id="ARBA00023012"/>
    </source>
</evidence>
<dbReference type="Gene3D" id="3.30.565.10">
    <property type="entry name" value="Histidine kinase-like ATPase, C-terminal domain"/>
    <property type="match status" value="1"/>
</dbReference>
<dbReference type="PANTHER" id="PTHR45436:SF5">
    <property type="entry name" value="SENSOR HISTIDINE KINASE TRCS"/>
    <property type="match status" value="1"/>
</dbReference>
<feature type="region of interest" description="Disordered" evidence="10">
    <location>
        <begin position="1156"/>
        <end position="1207"/>
    </location>
</feature>
<evidence type="ECO:0000256" key="1">
    <source>
        <dbReference type="ARBA" id="ARBA00000085"/>
    </source>
</evidence>
<feature type="region of interest" description="Disordered" evidence="10">
    <location>
        <begin position="1260"/>
        <end position="1333"/>
    </location>
</feature>
<dbReference type="GO" id="GO:0005886">
    <property type="term" value="C:plasma membrane"/>
    <property type="evidence" value="ECO:0007669"/>
    <property type="project" value="TreeGrafter"/>
</dbReference>
<feature type="region of interest" description="Disordered" evidence="10">
    <location>
        <begin position="1422"/>
        <end position="1496"/>
    </location>
</feature>
<keyword evidence="15" id="KW-1185">Reference proteome</keyword>
<dbReference type="Gene3D" id="6.10.340.10">
    <property type="match status" value="1"/>
</dbReference>
<dbReference type="InterPro" id="IPR036890">
    <property type="entry name" value="HATPase_C_sf"/>
</dbReference>
<dbReference type="CDD" id="cd06225">
    <property type="entry name" value="HAMP"/>
    <property type="match status" value="1"/>
</dbReference>
<dbReference type="Pfam" id="PF02518">
    <property type="entry name" value="HATPase_c"/>
    <property type="match status" value="1"/>
</dbReference>
<dbReference type="EMBL" id="VFNV01000001">
    <property type="protein sequence ID" value="TQK76540.1"/>
    <property type="molecule type" value="Genomic_DNA"/>
</dbReference>
<name>A0A542SPK0_9MICO</name>
<keyword evidence="11" id="KW-0472">Membrane</keyword>
<dbReference type="OrthoDB" id="4652229at2"/>
<evidence type="ECO:0000256" key="2">
    <source>
        <dbReference type="ARBA" id="ARBA00004370"/>
    </source>
</evidence>
<dbReference type="GO" id="GO:0000160">
    <property type="term" value="P:phosphorelay signal transduction system"/>
    <property type="evidence" value="ECO:0007669"/>
    <property type="project" value="UniProtKB-KW"/>
</dbReference>
<organism evidence="14 15">
    <name type="scientific">Rarobacter incanus</name>
    <dbReference type="NCBI Taxonomy" id="153494"/>
    <lineage>
        <taxon>Bacteria</taxon>
        <taxon>Bacillati</taxon>
        <taxon>Actinomycetota</taxon>
        <taxon>Actinomycetes</taxon>
        <taxon>Micrococcales</taxon>
        <taxon>Rarobacteraceae</taxon>
        <taxon>Rarobacter</taxon>
    </lineage>
</organism>
<evidence type="ECO:0000259" key="12">
    <source>
        <dbReference type="PROSITE" id="PS50109"/>
    </source>
</evidence>
<protein>
    <recommendedName>
        <fullName evidence="3">histidine kinase</fullName>
        <ecNumber evidence="3">2.7.13.3</ecNumber>
    </recommendedName>
</protein>
<evidence type="ECO:0000313" key="14">
    <source>
        <dbReference type="EMBL" id="TQK76540.1"/>
    </source>
</evidence>
<comment type="catalytic activity">
    <reaction evidence="1">
        <text>ATP + protein L-histidine = ADP + protein N-phospho-L-histidine.</text>
        <dbReference type="EC" id="2.7.13.3"/>
    </reaction>
</comment>
<comment type="subcellular location">
    <subcellularLocation>
        <location evidence="2">Membrane</location>
    </subcellularLocation>
</comment>
<comment type="caution">
    <text evidence="14">The sequence shown here is derived from an EMBL/GenBank/DDBJ whole genome shotgun (WGS) entry which is preliminary data.</text>
</comment>
<feature type="region of interest" description="Disordered" evidence="10">
    <location>
        <begin position="1367"/>
        <end position="1391"/>
    </location>
</feature>
<evidence type="ECO:0000256" key="3">
    <source>
        <dbReference type="ARBA" id="ARBA00012438"/>
    </source>
</evidence>
<evidence type="ECO:0000256" key="5">
    <source>
        <dbReference type="ARBA" id="ARBA00022679"/>
    </source>
</evidence>
<dbReference type="SUPFAM" id="SSF55874">
    <property type="entry name" value="ATPase domain of HSP90 chaperone/DNA topoisomerase II/histidine kinase"/>
    <property type="match status" value="1"/>
</dbReference>
<feature type="compositionally biased region" description="Low complexity" evidence="10">
    <location>
        <begin position="1278"/>
        <end position="1298"/>
    </location>
</feature>
<feature type="compositionally biased region" description="Basic and acidic residues" evidence="10">
    <location>
        <begin position="1450"/>
        <end position="1465"/>
    </location>
</feature>
<proteinExistence type="predicted"/>
<dbReference type="Proteomes" id="UP000316181">
    <property type="component" value="Unassembled WGS sequence"/>
</dbReference>
<dbReference type="SMART" id="SM00304">
    <property type="entry name" value="HAMP"/>
    <property type="match status" value="1"/>
</dbReference>
<reference evidence="14 15" key="1">
    <citation type="submission" date="2019-06" db="EMBL/GenBank/DDBJ databases">
        <title>Sequencing the genomes of 1000 actinobacteria strains.</title>
        <authorList>
            <person name="Klenk H.-P."/>
        </authorList>
    </citation>
    <scope>NUCLEOTIDE SEQUENCE [LARGE SCALE GENOMIC DNA]</scope>
    <source>
        <strain evidence="14 15">DSM 10596</strain>
    </source>
</reference>
<dbReference type="PROSITE" id="PS50109">
    <property type="entry name" value="HIS_KIN"/>
    <property type="match status" value="1"/>
</dbReference>
<dbReference type="InterPro" id="IPR050428">
    <property type="entry name" value="TCS_sensor_his_kinase"/>
</dbReference>
<evidence type="ECO:0000256" key="8">
    <source>
        <dbReference type="ARBA" id="ARBA00022989"/>
    </source>
</evidence>
<feature type="compositionally biased region" description="Low complexity" evidence="10">
    <location>
        <begin position="809"/>
        <end position="836"/>
    </location>
</feature>
<evidence type="ECO:0000256" key="11">
    <source>
        <dbReference type="SAM" id="Phobius"/>
    </source>
</evidence>
<dbReference type="InterPro" id="IPR003594">
    <property type="entry name" value="HATPase_dom"/>
</dbReference>
<evidence type="ECO:0000256" key="4">
    <source>
        <dbReference type="ARBA" id="ARBA00022553"/>
    </source>
</evidence>
<feature type="domain" description="Histidine kinase" evidence="12">
    <location>
        <begin position="418"/>
        <end position="625"/>
    </location>
</feature>
<accession>A0A542SPK0</accession>
<feature type="region of interest" description="Disordered" evidence="10">
    <location>
        <begin position="676"/>
        <end position="701"/>
    </location>
</feature>
<dbReference type="InterPro" id="IPR005467">
    <property type="entry name" value="His_kinase_dom"/>
</dbReference>
<gene>
    <name evidence="14" type="ORF">FB389_1223</name>
</gene>
<evidence type="ECO:0000313" key="15">
    <source>
        <dbReference type="Proteomes" id="UP000316181"/>
    </source>
</evidence>
<dbReference type="SMART" id="SM00387">
    <property type="entry name" value="HATPase_c"/>
    <property type="match status" value="1"/>
</dbReference>
<keyword evidence="9" id="KW-0902">Two-component regulatory system</keyword>
<feature type="domain" description="HAMP" evidence="13">
    <location>
        <begin position="335"/>
        <end position="403"/>
    </location>
</feature>
<dbReference type="EC" id="2.7.13.3" evidence="3"/>
<evidence type="ECO:0000256" key="10">
    <source>
        <dbReference type="SAM" id="MobiDB-lite"/>
    </source>
</evidence>
<keyword evidence="8 11" id="KW-1133">Transmembrane helix</keyword>
<dbReference type="GO" id="GO:0004673">
    <property type="term" value="F:protein histidine kinase activity"/>
    <property type="evidence" value="ECO:0007669"/>
    <property type="project" value="UniProtKB-EC"/>
</dbReference>
<feature type="region of interest" description="Disordered" evidence="10">
    <location>
        <begin position="1227"/>
        <end position="1248"/>
    </location>
</feature>
<evidence type="ECO:0000256" key="6">
    <source>
        <dbReference type="ARBA" id="ARBA00022692"/>
    </source>
</evidence>